<evidence type="ECO:0000256" key="12">
    <source>
        <dbReference type="ARBA" id="ARBA00023180"/>
    </source>
</evidence>
<evidence type="ECO:0000259" key="24">
    <source>
        <dbReference type="Pfam" id="PF02932"/>
    </source>
</evidence>
<reference evidence="25 26" key="1">
    <citation type="submission" date="2017-08" db="EMBL/GenBank/DDBJ databases">
        <title>USMARCv1.0.</title>
        <authorList>
            <person name="Hannum G.I."/>
            <person name="Koren S."/>
            <person name="Schroeder S.G."/>
            <person name="Chin S.C."/>
            <person name="Nonneman D.J."/>
            <person name="Becker S.A."/>
            <person name="Rosen B.D."/>
            <person name="Bickhart D.M."/>
            <person name="Putnam N.H."/>
            <person name="Green R.E."/>
            <person name="Tuggle C.K."/>
            <person name="Liu H."/>
            <person name="Rohrer G.A."/>
            <person name="Warr A."/>
            <person name="Hall R."/>
            <person name="Kim K."/>
            <person name="Hume D.A."/>
            <person name="Talbot R."/>
            <person name="Chow W."/>
            <person name="Howe K."/>
            <person name="Schwartz A.S."/>
            <person name="Watson M."/>
            <person name="Archibald A.L."/>
            <person name="Phillippy A.M."/>
            <person name="Smith T.P.L."/>
        </authorList>
    </citation>
    <scope>NUCLEOTIDE SEQUENCE [LARGE SCALE GENOMIC DNA]</scope>
</reference>
<evidence type="ECO:0000256" key="2">
    <source>
        <dbReference type="ARBA" id="ARBA00022448"/>
    </source>
</evidence>
<proteinExistence type="inferred from homology"/>
<dbReference type="PROSITE" id="PS00236">
    <property type="entry name" value="NEUROTR_ION_CHANNEL"/>
    <property type="match status" value="1"/>
</dbReference>
<keyword evidence="2 22" id="KW-0813">Transport</keyword>
<evidence type="ECO:0000256" key="22">
    <source>
        <dbReference type="RuleBase" id="RU000687"/>
    </source>
</evidence>
<evidence type="ECO:0000256" key="16">
    <source>
        <dbReference type="ARBA" id="ARBA00034104"/>
    </source>
</evidence>
<keyword evidence="15 22" id="KW-0407">Ion channel</keyword>
<keyword evidence="13" id="KW-0628">Postsynaptic cell membrane</keyword>
<feature type="transmembrane region" description="Helical" evidence="22">
    <location>
        <begin position="247"/>
        <end position="271"/>
    </location>
</feature>
<comment type="subunit">
    <text evidence="21">Pentamer of two alpha chains, and one each of the beta, delta, and gamma (in immature muscle) or epsilon (in mature muscle) chains. The muscle heteropentamer composed of alpha-1, beta-1, delta, epsilon subunits interacts with the alpha-conotoxin ImII.</text>
</comment>
<evidence type="ECO:0000256" key="9">
    <source>
        <dbReference type="ARBA" id="ARBA00023136"/>
    </source>
</evidence>
<dbReference type="PRINTS" id="PR00252">
    <property type="entry name" value="NRIONCHANNEL"/>
</dbReference>
<keyword evidence="12" id="KW-0325">Glycoprotein</keyword>
<keyword evidence="10" id="KW-1015">Disulfide bond</keyword>
<dbReference type="InterPro" id="IPR006201">
    <property type="entry name" value="Neur_channel"/>
</dbReference>
<evidence type="ECO:0000256" key="18">
    <source>
        <dbReference type="ARBA" id="ARBA00036239"/>
    </source>
</evidence>
<dbReference type="AlphaFoldDB" id="A0A4X1UZY7"/>
<dbReference type="Ensembl" id="ENSSSCT00070042788.1">
    <property type="protein sequence ID" value="ENSSSCP00070035987.1"/>
    <property type="gene ID" value="ENSSSCG00070021525.1"/>
</dbReference>
<feature type="transmembrane region" description="Helical" evidence="22">
    <location>
        <begin position="308"/>
        <end position="333"/>
    </location>
</feature>
<dbReference type="GO" id="GO:0022848">
    <property type="term" value="F:acetylcholine-gated monoatomic cation-selective channel activity"/>
    <property type="evidence" value="ECO:0007669"/>
    <property type="project" value="InterPro"/>
</dbReference>
<evidence type="ECO:0000256" key="3">
    <source>
        <dbReference type="ARBA" id="ARBA00022475"/>
    </source>
</evidence>
<keyword evidence="4 22" id="KW-0812">Transmembrane</keyword>
<dbReference type="InterPro" id="IPR006202">
    <property type="entry name" value="Neur_chan_lig-bd"/>
</dbReference>
<dbReference type="FunFam" id="1.20.58.390:FF:000026">
    <property type="entry name" value="Cholinergic receptor nicotinic beta 1 subunit"/>
    <property type="match status" value="1"/>
</dbReference>
<feature type="domain" description="Neurotransmitter-gated ion-channel transmembrane" evidence="24">
    <location>
        <begin position="253"/>
        <end position="462"/>
    </location>
</feature>
<evidence type="ECO:0000256" key="14">
    <source>
        <dbReference type="ARBA" id="ARBA00023286"/>
    </source>
</evidence>
<evidence type="ECO:0000256" key="8">
    <source>
        <dbReference type="ARBA" id="ARBA00023065"/>
    </source>
</evidence>
<dbReference type="GO" id="GO:0045211">
    <property type="term" value="C:postsynaptic membrane"/>
    <property type="evidence" value="ECO:0007669"/>
    <property type="project" value="UniProtKB-SubCell"/>
</dbReference>
<feature type="signal peptide" evidence="22">
    <location>
        <begin position="1"/>
        <end position="24"/>
    </location>
</feature>
<sequence length="615" mass="68162">MTPGALLVLLLGAVGAPLAPGALGSEAEGRLREKLFSGYDSSVRPAREVGDRVGVSIGLSLAQLISLNEKDEEMSTKVYLDLEWTDYRLSWDPAEHEGIDSLRITAGSVWLPDVVLLNNNDGNFDVALDINVVVSSDGSVRWRPPGIYRSSCSIQVTYFPFDWQNCTMVFSSYSYDSSEVSLQTGLGPDGQERQEVHIHEGTFIENGQWEIIHKPSRLIQPPADPRGGGEGRREEVTFYLIIRRKPLFYLVNVIAPCILITILAIFVFYLPPDAGEKMGLSIFALLTLTVFLLLLADKVPETSLSVPIIIKYLMFTMVLVTFSVILSVVVLNLHHRSPHTHQMPLWVRQIFILKLPLYLGLKRPKPERDQMPEPPPVALRDSPGSGWGRGTDEYFIRKPPNDFLFPKPNRFQPELSAPDPRRFIDGPNRAVGLPPELREVVSSISYIARQLQEQEDHDAVSPKRVEQGLEGGSCVHTRTQAPPLALGFISDWKLASLGPPPAPADGTFRPKQEVSLSALLQPALPSKLWYRVGYRALEAAFPGGLELRKSFLCHPPAEGGLAICGHGSGPPLPVDLHHLHERRDPRHLSGCHIPLATCRPLSLRLRGPRLRSLAS</sequence>
<keyword evidence="9 22" id="KW-0472">Membrane</keyword>
<evidence type="ECO:0000313" key="25">
    <source>
        <dbReference type="Ensembl" id="ENSSSCP00070035987.1"/>
    </source>
</evidence>
<comment type="catalytic activity">
    <reaction evidence="18">
        <text>Na(+)(in) = Na(+)(out)</text>
        <dbReference type="Rhea" id="RHEA:34963"/>
        <dbReference type="ChEBI" id="CHEBI:29101"/>
    </reaction>
</comment>
<evidence type="ECO:0000256" key="5">
    <source>
        <dbReference type="ARBA" id="ARBA00022729"/>
    </source>
</evidence>
<evidence type="ECO:0000313" key="26">
    <source>
        <dbReference type="Proteomes" id="UP000314985"/>
    </source>
</evidence>
<dbReference type="Pfam" id="PF02931">
    <property type="entry name" value="Neur_chan_LBD"/>
    <property type="match status" value="1"/>
</dbReference>
<comment type="catalytic activity">
    <reaction evidence="17">
        <text>K(+)(in) = K(+)(out)</text>
        <dbReference type="Rhea" id="RHEA:29463"/>
        <dbReference type="ChEBI" id="CHEBI:29103"/>
    </reaction>
</comment>
<dbReference type="Gene3D" id="1.20.58.390">
    <property type="entry name" value="Neurotransmitter-gated ion-channel transmembrane domain"/>
    <property type="match status" value="1"/>
</dbReference>
<dbReference type="PRINTS" id="PR00254">
    <property type="entry name" value="NICOTINICR"/>
</dbReference>
<dbReference type="InterPro" id="IPR002394">
    <property type="entry name" value="Nicotinic_acetylcholine_rcpt"/>
</dbReference>
<dbReference type="InterPro" id="IPR018000">
    <property type="entry name" value="Neurotransmitter_ion_chnl_CS"/>
</dbReference>
<dbReference type="SUPFAM" id="SSF63712">
    <property type="entry name" value="Nicotinic receptor ligand binding domain-like"/>
    <property type="match status" value="1"/>
</dbReference>
<dbReference type="GO" id="GO:0005892">
    <property type="term" value="C:acetylcholine-gated channel complex"/>
    <property type="evidence" value="ECO:0007669"/>
    <property type="project" value="UniProtKB-ARBA"/>
</dbReference>
<keyword evidence="11" id="KW-0675">Receptor</keyword>
<dbReference type="PANTHER" id="PTHR18945">
    <property type="entry name" value="NEUROTRANSMITTER GATED ION CHANNEL"/>
    <property type="match status" value="1"/>
</dbReference>
<evidence type="ECO:0000256" key="1">
    <source>
        <dbReference type="ARBA" id="ARBA00003328"/>
    </source>
</evidence>
<organism evidence="25 26">
    <name type="scientific">Sus scrofa</name>
    <name type="common">Pig</name>
    <dbReference type="NCBI Taxonomy" id="9823"/>
    <lineage>
        <taxon>Eukaryota</taxon>
        <taxon>Metazoa</taxon>
        <taxon>Chordata</taxon>
        <taxon>Craniata</taxon>
        <taxon>Vertebrata</taxon>
        <taxon>Euteleostomi</taxon>
        <taxon>Mammalia</taxon>
        <taxon>Eutheria</taxon>
        <taxon>Laurasiatheria</taxon>
        <taxon>Artiodactyla</taxon>
        <taxon>Suina</taxon>
        <taxon>Suidae</taxon>
        <taxon>Sus</taxon>
    </lineage>
</organism>
<dbReference type="InterPro" id="IPR038050">
    <property type="entry name" value="Neuro_actylchol_rec"/>
</dbReference>
<keyword evidence="7" id="KW-0770">Synapse</keyword>
<keyword evidence="6 22" id="KW-1133">Transmembrane helix</keyword>
<dbReference type="Gene3D" id="2.70.170.10">
    <property type="entry name" value="Neurotransmitter-gated ion-channel ligand-binding domain"/>
    <property type="match status" value="1"/>
</dbReference>
<evidence type="ECO:0000256" key="19">
    <source>
        <dbReference type="ARBA" id="ARBA00037951"/>
    </source>
</evidence>
<dbReference type="GO" id="GO:0004888">
    <property type="term" value="F:transmembrane signaling receptor activity"/>
    <property type="evidence" value="ECO:0007669"/>
    <property type="project" value="InterPro"/>
</dbReference>
<evidence type="ECO:0000256" key="4">
    <source>
        <dbReference type="ARBA" id="ARBA00022692"/>
    </source>
</evidence>
<feature type="chain" id="PRO_5022268627" description="Acetylcholine receptor subunit beta" evidence="22">
    <location>
        <begin position="25"/>
        <end position="615"/>
    </location>
</feature>
<evidence type="ECO:0000259" key="23">
    <source>
        <dbReference type="Pfam" id="PF02931"/>
    </source>
</evidence>
<evidence type="ECO:0000256" key="15">
    <source>
        <dbReference type="ARBA" id="ARBA00023303"/>
    </source>
</evidence>
<comment type="function">
    <text evidence="1">After binding acetylcholine, the AChR responds by an extensive change in conformation that affects all subunits and leads to opening of an ion-conducting channel across the plasma membrane.</text>
</comment>
<keyword evidence="14" id="KW-1071">Ligand-gated ion channel</keyword>
<dbReference type="InterPro" id="IPR036719">
    <property type="entry name" value="Neuro-gated_channel_TM_sf"/>
</dbReference>
<dbReference type="FunFam" id="2.70.170.10:FF:000012">
    <property type="entry name" value="Nicotinic acetylcholine receptor subunit gamma"/>
    <property type="match status" value="1"/>
</dbReference>
<comment type="subcellular location">
    <subcellularLocation>
        <location evidence="16">Postsynaptic cell membrane</location>
        <topology evidence="16">Multi-pass membrane protein</topology>
    </subcellularLocation>
</comment>
<dbReference type="Pfam" id="PF02932">
    <property type="entry name" value="Neur_chan_memb"/>
    <property type="match status" value="1"/>
</dbReference>
<evidence type="ECO:0000256" key="7">
    <source>
        <dbReference type="ARBA" id="ARBA00023018"/>
    </source>
</evidence>
<protein>
    <recommendedName>
        <fullName evidence="20">Acetylcholine receptor subunit beta</fullName>
    </recommendedName>
</protein>
<reference evidence="25" key="2">
    <citation type="submission" date="2025-08" db="UniProtKB">
        <authorList>
            <consortium name="Ensembl"/>
        </authorList>
    </citation>
    <scope>IDENTIFICATION</scope>
</reference>
<evidence type="ECO:0000256" key="6">
    <source>
        <dbReference type="ARBA" id="ARBA00022989"/>
    </source>
</evidence>
<keyword evidence="8 22" id="KW-0406">Ion transport</keyword>
<accession>A0A4X1UZY7</accession>
<dbReference type="CDD" id="cd19064">
    <property type="entry name" value="LGIC_TM_nAChR"/>
    <property type="match status" value="1"/>
</dbReference>
<dbReference type="InterPro" id="IPR036734">
    <property type="entry name" value="Neur_chan_lig-bd_sf"/>
</dbReference>
<feature type="domain" description="Neurotransmitter-gated ion-channel ligand-binding" evidence="23">
    <location>
        <begin position="29"/>
        <end position="246"/>
    </location>
</feature>
<evidence type="ECO:0000256" key="17">
    <source>
        <dbReference type="ARBA" id="ARBA00034430"/>
    </source>
</evidence>
<evidence type="ECO:0000256" key="20">
    <source>
        <dbReference type="ARBA" id="ARBA00040199"/>
    </source>
</evidence>
<dbReference type="Proteomes" id="UP000314985">
    <property type="component" value="Chromosome 12"/>
</dbReference>
<dbReference type="SUPFAM" id="SSF90112">
    <property type="entry name" value="Neurotransmitter-gated ion-channel transmembrane pore"/>
    <property type="match status" value="1"/>
</dbReference>
<evidence type="ECO:0000256" key="11">
    <source>
        <dbReference type="ARBA" id="ARBA00023170"/>
    </source>
</evidence>
<keyword evidence="3" id="KW-1003">Cell membrane</keyword>
<comment type="caution">
    <text evidence="22">Lacks conserved residue(s) required for the propagation of feature annotation.</text>
</comment>
<comment type="similarity">
    <text evidence="19">Belongs to the ligand-gated ion channel (TC 1.A.9) family. Acetylcholine receptor (TC 1.A.9.1) subfamily. Beta-1/CHRNB1 sub-subfamily.</text>
</comment>
<evidence type="ECO:0000256" key="10">
    <source>
        <dbReference type="ARBA" id="ARBA00023157"/>
    </source>
</evidence>
<dbReference type="CDD" id="cd19024">
    <property type="entry name" value="LGIC_ECD_nAChR_B1"/>
    <property type="match status" value="1"/>
</dbReference>
<evidence type="ECO:0000256" key="13">
    <source>
        <dbReference type="ARBA" id="ARBA00023257"/>
    </source>
</evidence>
<dbReference type="InterPro" id="IPR006029">
    <property type="entry name" value="Neurotrans-gated_channel_TM"/>
</dbReference>
<name>A0A4X1UZY7_PIG</name>
<feature type="transmembrane region" description="Helical" evidence="22">
    <location>
        <begin position="278"/>
        <end position="296"/>
    </location>
</feature>
<evidence type="ECO:0000256" key="21">
    <source>
        <dbReference type="ARBA" id="ARBA00063521"/>
    </source>
</evidence>
<keyword evidence="5 22" id="KW-0732">Signal</keyword>